<gene>
    <name evidence="1" type="ORF">AMATHDRAFT_64141</name>
</gene>
<proteinExistence type="predicted"/>
<sequence>MSGGNKRVTSTCIDKPENNLDFSLPIYEKSIDTPELLEMLRKSRLSSNLPLPPPIPTEK</sequence>
<dbReference type="AlphaFoldDB" id="A0A2A9NFV6"/>
<dbReference type="Proteomes" id="UP000242287">
    <property type="component" value="Unassembled WGS sequence"/>
</dbReference>
<keyword evidence="2" id="KW-1185">Reference proteome</keyword>
<dbReference type="EMBL" id="KZ302044">
    <property type="protein sequence ID" value="PFH48958.1"/>
    <property type="molecule type" value="Genomic_DNA"/>
</dbReference>
<protein>
    <submittedName>
        <fullName evidence="1">Uncharacterized protein</fullName>
    </submittedName>
</protein>
<name>A0A2A9NFV6_9AGAR</name>
<reference evidence="1 2" key="1">
    <citation type="submission" date="2014-02" db="EMBL/GenBank/DDBJ databases">
        <title>Transposable element dynamics among asymbiotic and ectomycorrhizal Amanita fungi.</title>
        <authorList>
            <consortium name="DOE Joint Genome Institute"/>
            <person name="Hess J."/>
            <person name="Skrede I."/>
            <person name="Wolfe B."/>
            <person name="LaButti K."/>
            <person name="Ohm R.A."/>
            <person name="Grigoriev I.V."/>
            <person name="Pringle A."/>
        </authorList>
    </citation>
    <scope>NUCLEOTIDE SEQUENCE [LARGE SCALE GENOMIC DNA]</scope>
    <source>
        <strain evidence="1 2">SKay4041</strain>
    </source>
</reference>
<evidence type="ECO:0000313" key="2">
    <source>
        <dbReference type="Proteomes" id="UP000242287"/>
    </source>
</evidence>
<accession>A0A2A9NFV6</accession>
<evidence type="ECO:0000313" key="1">
    <source>
        <dbReference type="EMBL" id="PFH48958.1"/>
    </source>
</evidence>
<organism evidence="1 2">
    <name type="scientific">Amanita thiersii Skay4041</name>
    <dbReference type="NCBI Taxonomy" id="703135"/>
    <lineage>
        <taxon>Eukaryota</taxon>
        <taxon>Fungi</taxon>
        <taxon>Dikarya</taxon>
        <taxon>Basidiomycota</taxon>
        <taxon>Agaricomycotina</taxon>
        <taxon>Agaricomycetes</taxon>
        <taxon>Agaricomycetidae</taxon>
        <taxon>Agaricales</taxon>
        <taxon>Pluteineae</taxon>
        <taxon>Amanitaceae</taxon>
        <taxon>Amanita</taxon>
    </lineage>
</organism>